<dbReference type="Proteomes" id="UP001156560">
    <property type="component" value="Chromosome 1"/>
</dbReference>
<reference evidence="9" key="6">
    <citation type="submission" date="2022-12" db="EMBL/GenBank/DDBJ databases">
        <title>Vibrio parahaemolyticus become highly virulent by producing novel Tc toxins.</title>
        <authorList>
            <person name="Yang F."/>
            <person name="You Y."/>
            <person name="Lai Q."/>
            <person name="Xu L."/>
            <person name="Li F."/>
        </authorList>
    </citation>
    <scope>NUCLEOTIDE SEQUENCE</scope>
    <source>
        <strain evidence="9">Vp-HL-202005</strain>
    </source>
</reference>
<evidence type="ECO:0000313" key="11">
    <source>
        <dbReference type="Proteomes" id="UP000464718"/>
    </source>
</evidence>
<dbReference type="Proteomes" id="UP000856022">
    <property type="component" value="Unassembled WGS sequence"/>
</dbReference>
<dbReference type="PANTHER" id="PTHR31817">
    <property type="match status" value="1"/>
</dbReference>
<evidence type="ECO:0000313" key="5">
    <source>
        <dbReference type="EMBL" id="HAS6678219.1"/>
    </source>
</evidence>
<dbReference type="GO" id="GO:0006508">
    <property type="term" value="P:proteolysis"/>
    <property type="evidence" value="ECO:0007669"/>
    <property type="project" value="UniProtKB-KW"/>
</dbReference>
<reference evidence="5" key="4">
    <citation type="submission" date="2019-12" db="EMBL/GenBank/DDBJ databases">
        <authorList>
            <consortium name="NCBI Pathogen Detection Project"/>
        </authorList>
    </citation>
    <scope>NUCLEOTIDE SEQUENCE</scope>
    <source>
        <strain evidence="5">1930</strain>
    </source>
</reference>
<keyword evidence="3" id="KW-0378">Hydrolase</keyword>
<evidence type="ECO:0000313" key="8">
    <source>
        <dbReference type="EMBL" id="UYV25961.1"/>
    </source>
</evidence>
<proteinExistence type="predicted"/>
<evidence type="ECO:0000256" key="3">
    <source>
        <dbReference type="ARBA" id="ARBA00022801"/>
    </source>
</evidence>
<evidence type="ECO:0000313" key="10">
    <source>
        <dbReference type="Proteomes" id="UP000214596"/>
    </source>
</evidence>
<evidence type="ECO:0000313" key="9">
    <source>
        <dbReference type="EMBL" id="WAT90730.1"/>
    </source>
</evidence>
<protein>
    <submittedName>
        <fullName evidence="5">Flavohemoglobin expression-modulating QEGLA motif protein</fullName>
    </submittedName>
</protein>
<dbReference type="NCBIfam" id="TIGR02421">
    <property type="entry name" value="QEGLA"/>
    <property type="match status" value="1"/>
</dbReference>
<evidence type="ECO:0000256" key="2">
    <source>
        <dbReference type="ARBA" id="ARBA00022670"/>
    </source>
</evidence>
<dbReference type="EMBL" id="DACQKT010000007">
    <property type="protein sequence ID" value="HAS6678219.1"/>
    <property type="molecule type" value="Genomic_DNA"/>
</dbReference>
<reference evidence="6 10" key="1">
    <citation type="journal article" date="2017" name="Appl. Environ. Microbiol.">
        <title>Parallel evolution of two clades of a major Atlantic endemic Vibrio parahaemolyticus pathogen lineage by independent acquisition of related pathogenicity islands.</title>
        <authorList>
            <person name="Xu F."/>
            <person name="Gonzalez-Escalona N."/>
            <person name="Drees K.P."/>
            <person name="Sebra R.P."/>
            <person name="Cooper V.S."/>
            <person name="Jones S.H."/>
            <person name="Whistler C.A."/>
        </authorList>
    </citation>
    <scope>NUCLEOTIDE SEQUENCE [LARGE SCALE GENOMIC DNA]</scope>
    <source>
        <strain evidence="6 10">MAVP-3</strain>
    </source>
</reference>
<dbReference type="Proteomes" id="UP000464718">
    <property type="component" value="Chromosome i"/>
</dbReference>
<evidence type="ECO:0000256" key="1">
    <source>
        <dbReference type="ARBA" id="ARBA00001947"/>
    </source>
</evidence>
<dbReference type="SMART" id="SM01154">
    <property type="entry name" value="DUF1704"/>
    <property type="match status" value="1"/>
</dbReference>
<gene>
    <name evidence="6" type="ORF">CA163_01260</name>
    <name evidence="7" type="ORF">EHC69_02860</name>
    <name evidence="5" type="ORF">I7278_15495</name>
    <name evidence="8" type="ORF">M5598_13165</name>
    <name evidence="9" type="ORF">O1Q84_02525</name>
</gene>
<dbReference type="GO" id="GO:0080164">
    <property type="term" value="P:regulation of nitric oxide metabolic process"/>
    <property type="evidence" value="ECO:0007669"/>
    <property type="project" value="TreeGrafter"/>
</dbReference>
<dbReference type="Proteomes" id="UP000214596">
    <property type="component" value="Unassembled WGS sequence"/>
</dbReference>
<reference evidence="5" key="2">
    <citation type="journal article" date="2018" name="Genome Biol.">
        <title>SKESA: strategic k-mer extension for scrupulous assemblies.</title>
        <authorList>
            <person name="Souvorov A."/>
            <person name="Agarwala R."/>
            <person name="Lipman D.J."/>
        </authorList>
    </citation>
    <scope>NUCLEOTIDE SEQUENCE</scope>
    <source>
        <strain evidence="5">1930</strain>
    </source>
</reference>
<dbReference type="STRING" id="670.ACZ92_15800"/>
<organism evidence="6 10">
    <name type="scientific">Vibrio parahaemolyticus</name>
    <dbReference type="NCBI Taxonomy" id="670"/>
    <lineage>
        <taxon>Bacteria</taxon>
        <taxon>Pseudomonadati</taxon>
        <taxon>Pseudomonadota</taxon>
        <taxon>Gammaproteobacteria</taxon>
        <taxon>Vibrionales</taxon>
        <taxon>Vibrionaceae</taxon>
        <taxon>Vibrio</taxon>
    </lineage>
</organism>
<dbReference type="GO" id="GO:0008237">
    <property type="term" value="F:metallopeptidase activity"/>
    <property type="evidence" value="ECO:0007669"/>
    <property type="project" value="UniProtKB-KW"/>
</dbReference>
<dbReference type="EMBL" id="NIXT01000027">
    <property type="protein sequence ID" value="OXE34641.1"/>
    <property type="molecule type" value="Genomic_DNA"/>
</dbReference>
<dbReference type="Proteomes" id="UP001163036">
    <property type="component" value="Chromosome 1"/>
</dbReference>
<dbReference type="OrthoDB" id="9785840at2"/>
<evidence type="ECO:0000256" key="4">
    <source>
        <dbReference type="ARBA" id="ARBA00023049"/>
    </source>
</evidence>
<dbReference type="Pfam" id="PF08014">
    <property type="entry name" value="MATCAP"/>
    <property type="match status" value="1"/>
</dbReference>
<evidence type="ECO:0000313" key="7">
    <source>
        <dbReference type="EMBL" id="QHH08378.1"/>
    </source>
</evidence>
<reference evidence="8" key="5">
    <citation type="submission" date="2022-05" db="EMBL/GenBank/DDBJ databases">
        <title>Megaplasmid of Vibrio parahaemolyticus.</title>
        <authorList>
            <person name="Strauch E."/>
            <person name="Borowiak M."/>
        </authorList>
    </citation>
    <scope>NUCLEOTIDE SEQUENCE</scope>
    <source>
        <strain evidence="8">16-VB00198</strain>
    </source>
</reference>
<keyword evidence="4" id="KW-0482">Metalloprotease</keyword>
<dbReference type="OMA" id="CHEIAAF"/>
<dbReference type="InterPro" id="IPR012548">
    <property type="entry name" value="MATCAP"/>
</dbReference>
<dbReference type="SMR" id="A0A227AMV5"/>
<dbReference type="PANTHER" id="PTHR31817:SF0">
    <property type="entry name" value="CHROMOSOME UNDETERMINED SCAFFOLD_67, WHOLE GENOME SHOTGUN SEQUENCE"/>
    <property type="match status" value="1"/>
</dbReference>
<dbReference type="AlphaFoldDB" id="A0A227AMV5"/>
<name>A0A227AMV5_VIBPH</name>
<reference evidence="7 11" key="3">
    <citation type="submission" date="2018-12" db="EMBL/GenBank/DDBJ databases">
        <title>Genomic insights into the evolutionary origins and pathogenicity of five Vibrio parahaemolyticus strains isolated from the shrimp with acute hepatopancreatic necrosis disease (AHPND).</title>
        <authorList>
            <person name="Yang Q."/>
            <person name="Dong X."/>
            <person name="Xie G."/>
            <person name="Fu S."/>
            <person name="Zou P."/>
            <person name="Sun J."/>
            <person name="Wang Y."/>
            <person name="Huang J."/>
        </authorList>
    </citation>
    <scope>NUCLEOTIDE SEQUENCE [LARGE SCALE GENOMIC DNA]</scope>
    <source>
        <strain evidence="7 11">20160303005-1</strain>
    </source>
</reference>
<dbReference type="InterPro" id="IPR012656">
    <property type="entry name" value="CHP02421_QEGLA"/>
</dbReference>
<keyword evidence="2" id="KW-0645">Protease</keyword>
<sequence>MELNDMAQFNEPISSQLLAIDENLTQLVTDIDILSSVNPLNYAQERERFISNKYSQEPNFQYQKAPLDTHQSKRRLYELPLEHIEDTQLQKLYEDVIQSYADKLDQVNTIGTQEFLYNSLRYYGEPSAKDIANAHFILHLPTEEESKPEHDSRSIAHFMQSFADKNGYECEIQILDGMLANALVSGSRVKINSAAHITTDELEALAHHEMGVHLLTTLNGRQQPLKVLSLGCPANTNTQEGLAILCEYLSGHFSIKRLRTLALRVLAVESMIKERDFRHTFMLLKEQYKASDVQAFTITSRVYRGGGLTKDYLYLRGFREVLNAYDKLGDDFSLLLCGKTELKYFDLIRSLVNKGIFTQPKFISPALSTPKQTNPIHRYIVSALK</sequence>
<comment type="cofactor">
    <cofactor evidence="1">
        <name>Zn(2+)</name>
        <dbReference type="ChEBI" id="CHEBI:29105"/>
    </cofactor>
</comment>
<dbReference type="EMBL" id="CP114194">
    <property type="protein sequence ID" value="WAT90730.1"/>
    <property type="molecule type" value="Genomic_DNA"/>
</dbReference>
<accession>A0A227AMV5</accession>
<dbReference type="EMBL" id="CP097355">
    <property type="protein sequence ID" value="UYV25961.1"/>
    <property type="molecule type" value="Genomic_DNA"/>
</dbReference>
<dbReference type="EMBL" id="CP034298">
    <property type="protein sequence ID" value="QHH08378.1"/>
    <property type="molecule type" value="Genomic_DNA"/>
</dbReference>
<evidence type="ECO:0000313" key="6">
    <source>
        <dbReference type="EMBL" id="OXE34641.1"/>
    </source>
</evidence>